<keyword evidence="2" id="KW-0963">Cytoplasm</keyword>
<comment type="subcellular location">
    <subcellularLocation>
        <location evidence="1">Cytoplasm</location>
    </subcellularLocation>
</comment>
<keyword evidence="9" id="KW-0238">DNA-binding</keyword>
<keyword evidence="8" id="KW-0267">Excision nuclease</keyword>
<feature type="non-terminal residue" evidence="11">
    <location>
        <position position="1"/>
    </location>
</feature>
<reference evidence="11" key="1">
    <citation type="submission" date="2018-05" db="EMBL/GenBank/DDBJ databases">
        <authorList>
            <person name="Lanie J.A."/>
            <person name="Ng W.-L."/>
            <person name="Kazmierczak K.M."/>
            <person name="Andrzejewski T.M."/>
            <person name="Davidsen T.M."/>
            <person name="Wayne K.J."/>
            <person name="Tettelin H."/>
            <person name="Glass J.I."/>
            <person name="Rusch D."/>
            <person name="Podicherti R."/>
            <person name="Tsui H.-C.T."/>
            <person name="Winkler M.E."/>
        </authorList>
    </citation>
    <scope>NUCLEOTIDE SEQUENCE</scope>
</reference>
<gene>
    <name evidence="11" type="ORF">METZ01_LOCUS266675</name>
</gene>
<evidence type="ECO:0000256" key="8">
    <source>
        <dbReference type="ARBA" id="ARBA00022881"/>
    </source>
</evidence>
<evidence type="ECO:0000256" key="5">
    <source>
        <dbReference type="ARBA" id="ARBA00022763"/>
    </source>
</evidence>
<keyword evidence="5" id="KW-0227">DNA damage</keyword>
<evidence type="ECO:0000256" key="3">
    <source>
        <dbReference type="ARBA" id="ARBA00022737"/>
    </source>
</evidence>
<evidence type="ECO:0000256" key="2">
    <source>
        <dbReference type="ARBA" id="ARBA00022490"/>
    </source>
</evidence>
<evidence type="ECO:0000256" key="7">
    <source>
        <dbReference type="ARBA" id="ARBA00022840"/>
    </source>
</evidence>
<dbReference type="GO" id="GO:0005524">
    <property type="term" value="F:ATP binding"/>
    <property type="evidence" value="ECO:0007669"/>
    <property type="project" value="UniProtKB-KW"/>
</dbReference>
<dbReference type="InterPro" id="IPR027417">
    <property type="entry name" value="P-loop_NTPase"/>
</dbReference>
<evidence type="ECO:0000256" key="1">
    <source>
        <dbReference type="ARBA" id="ARBA00004496"/>
    </source>
</evidence>
<keyword evidence="7" id="KW-0067">ATP-binding</keyword>
<keyword evidence="4" id="KW-0547">Nucleotide-binding</keyword>
<feature type="non-terminal residue" evidence="11">
    <location>
        <position position="89"/>
    </location>
</feature>
<dbReference type="EMBL" id="UINC01075538">
    <property type="protein sequence ID" value="SVC13821.1"/>
    <property type="molecule type" value="Genomic_DNA"/>
</dbReference>
<keyword evidence="6" id="KW-0228">DNA excision</keyword>
<dbReference type="Gene3D" id="3.40.50.300">
    <property type="entry name" value="P-loop containing nucleotide triphosphate hydrolases"/>
    <property type="match status" value="1"/>
</dbReference>
<evidence type="ECO:0000256" key="6">
    <source>
        <dbReference type="ARBA" id="ARBA00022769"/>
    </source>
</evidence>
<evidence type="ECO:0000256" key="9">
    <source>
        <dbReference type="ARBA" id="ARBA00023125"/>
    </source>
</evidence>
<evidence type="ECO:0000256" key="10">
    <source>
        <dbReference type="ARBA" id="ARBA00023204"/>
    </source>
</evidence>
<keyword evidence="3" id="KW-0677">Repeat</keyword>
<dbReference type="AlphaFoldDB" id="A0A382JTB4"/>
<proteinExistence type="predicted"/>
<sequence>VKRSIKKIRLRGARQNNLKGINLEFPLGKLIVITGLSGAGKSSLLFEVLHAEGQRRYVETFSPYVRQFLETLPRPKVDEIPNVHPSIAV</sequence>
<dbReference type="GO" id="GO:0003677">
    <property type="term" value="F:DNA binding"/>
    <property type="evidence" value="ECO:0007669"/>
    <property type="project" value="UniProtKB-KW"/>
</dbReference>
<dbReference type="GO" id="GO:0005737">
    <property type="term" value="C:cytoplasm"/>
    <property type="evidence" value="ECO:0007669"/>
    <property type="project" value="UniProtKB-SubCell"/>
</dbReference>
<name>A0A382JTB4_9ZZZZ</name>
<protein>
    <recommendedName>
        <fullName evidence="12">ABC transporter domain-containing protein</fullName>
    </recommendedName>
</protein>
<dbReference type="SUPFAM" id="SSF52540">
    <property type="entry name" value="P-loop containing nucleoside triphosphate hydrolases"/>
    <property type="match status" value="1"/>
</dbReference>
<dbReference type="PANTHER" id="PTHR43152">
    <property type="entry name" value="UVRABC SYSTEM PROTEIN A"/>
    <property type="match status" value="1"/>
</dbReference>
<evidence type="ECO:0000313" key="11">
    <source>
        <dbReference type="EMBL" id="SVC13821.1"/>
    </source>
</evidence>
<organism evidence="11">
    <name type="scientific">marine metagenome</name>
    <dbReference type="NCBI Taxonomy" id="408172"/>
    <lineage>
        <taxon>unclassified sequences</taxon>
        <taxon>metagenomes</taxon>
        <taxon>ecological metagenomes</taxon>
    </lineage>
</organism>
<evidence type="ECO:0000256" key="4">
    <source>
        <dbReference type="ARBA" id="ARBA00022741"/>
    </source>
</evidence>
<dbReference type="PANTHER" id="PTHR43152:SF3">
    <property type="entry name" value="UVRABC SYSTEM PROTEIN A"/>
    <property type="match status" value="1"/>
</dbReference>
<dbReference type="GO" id="GO:0006281">
    <property type="term" value="P:DNA repair"/>
    <property type="evidence" value="ECO:0007669"/>
    <property type="project" value="UniProtKB-KW"/>
</dbReference>
<evidence type="ECO:0008006" key="12">
    <source>
        <dbReference type="Google" id="ProtNLM"/>
    </source>
</evidence>
<keyword evidence="10" id="KW-0234">DNA repair</keyword>
<dbReference type="GO" id="GO:0004518">
    <property type="term" value="F:nuclease activity"/>
    <property type="evidence" value="ECO:0007669"/>
    <property type="project" value="UniProtKB-KW"/>
</dbReference>
<accession>A0A382JTB4</accession>